<evidence type="ECO:0000313" key="2">
    <source>
        <dbReference type="EMBL" id="CAG8459236.1"/>
    </source>
</evidence>
<reference evidence="2" key="1">
    <citation type="submission" date="2021-06" db="EMBL/GenBank/DDBJ databases">
        <authorList>
            <person name="Kallberg Y."/>
            <person name="Tangrot J."/>
            <person name="Rosling A."/>
        </authorList>
    </citation>
    <scope>NUCLEOTIDE SEQUENCE</scope>
    <source>
        <strain evidence="2">IN212</strain>
    </source>
</reference>
<sequence>MNFDIFTPIEETNLISNIESSKGIHGISVFIPSGYSSVLSKINNELREEYRQKVKDLQLEHQKQNKDIKYTYKKRSANTLKGTYKRKKLTSEAHDTRKSNSNENNELLTDRLKKILKIPLDSSISKESNEINRVKKTYSEELSEINNEQKIYSEELSEIINEQKTYSEKNNEVLFDYPQGFEQLFSLPSEYNIFGLESPNQFPLTGYSFDGWQSTENLENPTTLIYGEDPSELIYDENLTEKLVDHSVLMGMLSTENIENPLIPINSSQSSEKLANLDRKSLMRLLTS</sequence>
<dbReference type="OrthoDB" id="2480920at2759"/>
<dbReference type="EMBL" id="CAJVPZ010000264">
    <property type="protein sequence ID" value="CAG8459236.1"/>
    <property type="molecule type" value="Genomic_DNA"/>
</dbReference>
<dbReference type="Proteomes" id="UP000789396">
    <property type="component" value="Unassembled WGS sequence"/>
</dbReference>
<keyword evidence="1" id="KW-0175">Coiled coil</keyword>
<feature type="coiled-coil region" evidence="1">
    <location>
        <begin position="128"/>
        <end position="162"/>
    </location>
</feature>
<name>A0A9N8Z034_9GLOM</name>
<organism evidence="2 3">
    <name type="scientific">Racocetra fulgida</name>
    <dbReference type="NCBI Taxonomy" id="60492"/>
    <lineage>
        <taxon>Eukaryota</taxon>
        <taxon>Fungi</taxon>
        <taxon>Fungi incertae sedis</taxon>
        <taxon>Mucoromycota</taxon>
        <taxon>Glomeromycotina</taxon>
        <taxon>Glomeromycetes</taxon>
        <taxon>Diversisporales</taxon>
        <taxon>Gigasporaceae</taxon>
        <taxon>Racocetra</taxon>
    </lineage>
</organism>
<evidence type="ECO:0000256" key="1">
    <source>
        <dbReference type="SAM" id="Coils"/>
    </source>
</evidence>
<protein>
    <submittedName>
        <fullName evidence="2">3998_t:CDS:1</fullName>
    </submittedName>
</protein>
<accession>A0A9N8Z034</accession>
<comment type="caution">
    <text evidence="2">The sequence shown here is derived from an EMBL/GenBank/DDBJ whole genome shotgun (WGS) entry which is preliminary data.</text>
</comment>
<dbReference type="AlphaFoldDB" id="A0A9N8Z034"/>
<evidence type="ECO:0000313" key="3">
    <source>
        <dbReference type="Proteomes" id="UP000789396"/>
    </source>
</evidence>
<proteinExistence type="predicted"/>
<gene>
    <name evidence="2" type="ORF">RFULGI_LOCUS606</name>
</gene>
<keyword evidence="3" id="KW-1185">Reference proteome</keyword>